<dbReference type="EMBL" id="GDQY01000038">
    <property type="protein sequence ID" value="JAQ18763.1"/>
    <property type="molecule type" value="Transcribed_RNA"/>
</dbReference>
<organism evidence="3">
    <name type="scientific">Schistosoma mansoni</name>
    <name type="common">Blood fluke</name>
    <dbReference type="NCBI Taxonomy" id="6183"/>
    <lineage>
        <taxon>Eukaryota</taxon>
        <taxon>Metazoa</taxon>
        <taxon>Spiralia</taxon>
        <taxon>Lophotrochozoa</taxon>
        <taxon>Platyhelminthes</taxon>
        <taxon>Trematoda</taxon>
        <taxon>Digenea</taxon>
        <taxon>Strigeidida</taxon>
        <taxon>Schistosomatoidea</taxon>
        <taxon>Schistosomatidae</taxon>
        <taxon>Schistosoma</taxon>
    </lineage>
</organism>
<evidence type="ECO:0000313" key="3">
    <source>
        <dbReference type="EMBL" id="JAQ18763.1"/>
    </source>
</evidence>
<protein>
    <submittedName>
        <fullName evidence="3">Uncharacterized protein</fullName>
    </submittedName>
</protein>
<gene>
    <name evidence="3" type="ORF">c3735_g1_i1</name>
    <name evidence="2" type="ORF">c3735_g1_i2</name>
    <name evidence="1" type="ORF">c3735_g1_i3</name>
</gene>
<dbReference type="EMBL" id="GDQY01000040">
    <property type="protein sequence ID" value="JAQ18761.1"/>
    <property type="molecule type" value="Transcribed_RNA"/>
</dbReference>
<proteinExistence type="predicted"/>
<sequence>MLGGYDDSSSKGLLQ</sequence>
<evidence type="ECO:0000313" key="2">
    <source>
        <dbReference type="EMBL" id="JAQ18762.1"/>
    </source>
</evidence>
<accession>A0A146MGG2</accession>
<name>A0A146MGG2_SCHMA</name>
<evidence type="ECO:0000313" key="1">
    <source>
        <dbReference type="EMBL" id="JAQ18761.1"/>
    </source>
</evidence>
<reference evidence="3" key="1">
    <citation type="journal article" date="2015" name="PLoS Negl. Trop. Dis.">
        <title>Schistosoma mansoni Egg, Adult Male and Female Comparative Gene Expression Analysis and Identification of Novel Genes by RNA-Seq.</title>
        <authorList>
            <person name="Anderson L."/>
            <person name="Amaral M.S."/>
            <person name="Beckedorff F."/>
            <person name="Silva L.F."/>
            <person name="Dazzani B."/>
            <person name="Oliveira K.C."/>
            <person name="Almeida G.T."/>
            <person name="Gomes M.R."/>
            <person name="Pires D.S."/>
            <person name="Setubal J.C."/>
            <person name="DeMarco R."/>
            <person name="Verjovski-Almeida S."/>
        </authorList>
    </citation>
    <scope>NUCLEOTIDE SEQUENCE</scope>
    <source>
        <strain evidence="3">BH</strain>
    </source>
</reference>
<dbReference type="EMBL" id="GDQY01000039">
    <property type="protein sequence ID" value="JAQ18762.1"/>
    <property type="molecule type" value="Transcribed_RNA"/>
</dbReference>